<accession>A0A645HLA4</accession>
<sequence length="67" mass="7572">MTNLRGACYARDLIVDIAANYRATVLLKESCGNPVTIRAFWNEKGPGFRRGNSETHRELQLPVEYST</sequence>
<reference evidence="1" key="1">
    <citation type="submission" date="2019-08" db="EMBL/GenBank/DDBJ databases">
        <authorList>
            <person name="Kucharzyk K."/>
            <person name="Murdoch R.W."/>
            <person name="Higgins S."/>
            <person name="Loffler F."/>
        </authorList>
    </citation>
    <scope>NUCLEOTIDE SEQUENCE</scope>
</reference>
<gene>
    <name evidence="1" type="ORF">SDC9_187308</name>
</gene>
<dbReference type="EMBL" id="VSSQ01095795">
    <property type="protein sequence ID" value="MPN39778.1"/>
    <property type="molecule type" value="Genomic_DNA"/>
</dbReference>
<proteinExistence type="predicted"/>
<comment type="caution">
    <text evidence="1">The sequence shown here is derived from an EMBL/GenBank/DDBJ whole genome shotgun (WGS) entry which is preliminary data.</text>
</comment>
<evidence type="ECO:0000313" key="1">
    <source>
        <dbReference type="EMBL" id="MPN39778.1"/>
    </source>
</evidence>
<name>A0A645HLA4_9ZZZZ</name>
<protein>
    <submittedName>
        <fullName evidence="1">Uncharacterized protein</fullName>
    </submittedName>
</protein>
<organism evidence="1">
    <name type="scientific">bioreactor metagenome</name>
    <dbReference type="NCBI Taxonomy" id="1076179"/>
    <lineage>
        <taxon>unclassified sequences</taxon>
        <taxon>metagenomes</taxon>
        <taxon>ecological metagenomes</taxon>
    </lineage>
</organism>
<dbReference type="AlphaFoldDB" id="A0A645HLA4"/>